<dbReference type="NCBIfam" id="NF040941">
    <property type="entry name" value="GGGWT_bact"/>
    <property type="match status" value="1"/>
</dbReference>
<evidence type="ECO:0000259" key="2">
    <source>
        <dbReference type="PROSITE" id="PS51406"/>
    </source>
</evidence>
<dbReference type="InterPro" id="IPR002181">
    <property type="entry name" value="Fibrinogen_a/b/g_C_dom"/>
</dbReference>
<evidence type="ECO:0000313" key="3">
    <source>
        <dbReference type="EnsemblMetazoa" id="CLYHEMP018800.1"/>
    </source>
</evidence>
<feature type="signal peptide" evidence="1">
    <location>
        <begin position="1"/>
        <end position="20"/>
    </location>
</feature>
<accession>A0A7M5X802</accession>
<evidence type="ECO:0000313" key="4">
    <source>
        <dbReference type="Proteomes" id="UP000594262"/>
    </source>
</evidence>
<protein>
    <recommendedName>
        <fullName evidence="2">Fibrinogen C-terminal domain-containing protein</fullName>
    </recommendedName>
</protein>
<sequence length="258" mass="28810">MKLLLFVTVAFAFHVSECSATWESCQQILQSNPNAQSGIHTIYLPSGAYQVYCEMGINGGGYTFIPNKAVALMTPQDINILFRNKRDVLLRLANVDGTQPFTVIKPRRANGLSVQLSSYTGYTKPVNRHLGPYIFFGTHPFVHSHAGQTLGFISNHRHVTYKNCGKGVGANNLFAFFPNPKERPVSNYHIANLVYERQGVAVDWRATAKRPQSTRRIPENFFMFTEMHFGGCGTYTSSDRWAFSGTKHRALGVAIGLK</sequence>
<reference evidence="3" key="1">
    <citation type="submission" date="2021-01" db="UniProtKB">
        <authorList>
            <consortium name="EnsemblMetazoa"/>
        </authorList>
    </citation>
    <scope>IDENTIFICATION</scope>
</reference>
<dbReference type="GeneID" id="136813600"/>
<dbReference type="EnsemblMetazoa" id="CLYHEMT018800.1">
    <property type="protein sequence ID" value="CLYHEMP018800.1"/>
    <property type="gene ID" value="CLYHEMG018800"/>
</dbReference>
<name>A0A7M5X802_9CNID</name>
<dbReference type="SUPFAM" id="SSF56496">
    <property type="entry name" value="Fibrinogen C-terminal domain-like"/>
    <property type="match status" value="1"/>
</dbReference>
<feature type="chain" id="PRO_5029797864" description="Fibrinogen C-terminal domain-containing protein" evidence="1">
    <location>
        <begin position="21"/>
        <end position="258"/>
    </location>
</feature>
<dbReference type="Gene3D" id="3.90.215.10">
    <property type="entry name" value="Gamma Fibrinogen, chain A, domain 1"/>
    <property type="match status" value="1"/>
</dbReference>
<dbReference type="InterPro" id="IPR014716">
    <property type="entry name" value="Fibrinogen_a/b/g_C_1"/>
</dbReference>
<proteinExistence type="predicted"/>
<dbReference type="OrthoDB" id="5973321at2759"/>
<dbReference type="AlphaFoldDB" id="A0A7M5X802"/>
<evidence type="ECO:0000256" key="1">
    <source>
        <dbReference type="SAM" id="SignalP"/>
    </source>
</evidence>
<dbReference type="PROSITE" id="PS51406">
    <property type="entry name" value="FIBRINOGEN_C_2"/>
    <property type="match status" value="1"/>
</dbReference>
<organism evidence="3 4">
    <name type="scientific">Clytia hemisphaerica</name>
    <dbReference type="NCBI Taxonomy" id="252671"/>
    <lineage>
        <taxon>Eukaryota</taxon>
        <taxon>Metazoa</taxon>
        <taxon>Cnidaria</taxon>
        <taxon>Hydrozoa</taxon>
        <taxon>Hydroidolina</taxon>
        <taxon>Leptothecata</taxon>
        <taxon>Obeliida</taxon>
        <taxon>Clytiidae</taxon>
        <taxon>Clytia</taxon>
    </lineage>
</organism>
<dbReference type="Proteomes" id="UP000594262">
    <property type="component" value="Unplaced"/>
</dbReference>
<dbReference type="InterPro" id="IPR036056">
    <property type="entry name" value="Fibrinogen-like_C"/>
</dbReference>
<keyword evidence="1" id="KW-0732">Signal</keyword>
<keyword evidence="4" id="KW-1185">Reference proteome</keyword>
<feature type="domain" description="Fibrinogen C-terminal" evidence="2">
    <location>
        <begin position="16"/>
        <end position="65"/>
    </location>
</feature>
<dbReference type="RefSeq" id="XP_066926199.1">
    <property type="nucleotide sequence ID" value="XM_067070098.1"/>
</dbReference>